<keyword evidence="16" id="KW-0472">Membrane</keyword>
<dbReference type="InterPro" id="IPR001460">
    <property type="entry name" value="PCN-bd_Tpept"/>
</dbReference>
<dbReference type="Proteomes" id="UP000471147">
    <property type="component" value="Unassembled WGS sequence"/>
</dbReference>
<evidence type="ECO:0000256" key="12">
    <source>
        <dbReference type="ARBA" id="ARBA00023316"/>
    </source>
</evidence>
<proteinExistence type="inferred from homology"/>
<evidence type="ECO:0000259" key="17">
    <source>
        <dbReference type="Pfam" id="PF00905"/>
    </source>
</evidence>
<gene>
    <name evidence="19" type="ORF">EUU23_00560</name>
</gene>
<evidence type="ECO:0000256" key="6">
    <source>
        <dbReference type="ARBA" id="ARBA00022676"/>
    </source>
</evidence>
<dbReference type="GO" id="GO:0006508">
    <property type="term" value="P:proteolysis"/>
    <property type="evidence" value="ECO:0007669"/>
    <property type="project" value="UniProtKB-KW"/>
</dbReference>
<dbReference type="GO" id="GO:0009252">
    <property type="term" value="P:peptidoglycan biosynthetic process"/>
    <property type="evidence" value="ECO:0007669"/>
    <property type="project" value="UniProtKB-UniPathway"/>
</dbReference>
<organism evidence="19 20">
    <name type="scientific">Sphingorhabdus profundilacus</name>
    <dbReference type="NCBI Taxonomy" id="2509718"/>
    <lineage>
        <taxon>Bacteria</taxon>
        <taxon>Pseudomonadati</taxon>
        <taxon>Pseudomonadota</taxon>
        <taxon>Alphaproteobacteria</taxon>
        <taxon>Sphingomonadales</taxon>
        <taxon>Sphingomonadaceae</taxon>
        <taxon>Sphingorhabdus</taxon>
    </lineage>
</organism>
<evidence type="ECO:0000256" key="5">
    <source>
        <dbReference type="ARBA" id="ARBA00022670"/>
    </source>
</evidence>
<comment type="similarity">
    <text evidence="3">In the N-terminal section; belongs to the glycosyltransferase 51 family.</text>
</comment>
<comment type="similarity">
    <text evidence="2">In the C-terminal section; belongs to the transpeptidase family.</text>
</comment>
<dbReference type="GO" id="GO:0008955">
    <property type="term" value="F:peptidoglycan glycosyltransferase activity"/>
    <property type="evidence" value="ECO:0007669"/>
    <property type="project" value="UniProtKB-EC"/>
</dbReference>
<dbReference type="OrthoDB" id="9766909at2"/>
<dbReference type="InterPro" id="IPR036950">
    <property type="entry name" value="PBP_transglycosylase"/>
</dbReference>
<comment type="catalytic activity">
    <reaction evidence="13">
        <text>Preferential cleavage: (Ac)2-L-Lys-D-Ala-|-D-Ala. Also transpeptidation of peptidyl-alanyl moieties that are N-acyl substituents of D-alanine.</text>
        <dbReference type="EC" id="3.4.16.4"/>
    </reaction>
</comment>
<dbReference type="InterPro" id="IPR050396">
    <property type="entry name" value="Glycosyltr_51/Transpeptidase"/>
</dbReference>
<dbReference type="Pfam" id="PF00912">
    <property type="entry name" value="Transgly"/>
    <property type="match status" value="1"/>
</dbReference>
<evidence type="ECO:0000256" key="8">
    <source>
        <dbReference type="ARBA" id="ARBA00022801"/>
    </source>
</evidence>
<evidence type="ECO:0000256" key="9">
    <source>
        <dbReference type="ARBA" id="ARBA00022960"/>
    </source>
</evidence>
<evidence type="ECO:0000256" key="10">
    <source>
        <dbReference type="ARBA" id="ARBA00022984"/>
    </source>
</evidence>
<evidence type="ECO:0000256" key="13">
    <source>
        <dbReference type="ARBA" id="ARBA00034000"/>
    </source>
</evidence>
<dbReference type="Gene3D" id="3.40.710.10">
    <property type="entry name" value="DD-peptidase/beta-lactamase superfamily"/>
    <property type="match status" value="1"/>
</dbReference>
<dbReference type="InterPro" id="IPR001264">
    <property type="entry name" value="Glyco_trans_51"/>
</dbReference>
<feature type="domain" description="Glycosyl transferase family 51" evidence="18">
    <location>
        <begin position="112"/>
        <end position="276"/>
    </location>
</feature>
<evidence type="ECO:0000256" key="15">
    <source>
        <dbReference type="SAM" id="MobiDB-lite"/>
    </source>
</evidence>
<feature type="transmembrane region" description="Helical" evidence="16">
    <location>
        <begin position="56"/>
        <end position="79"/>
    </location>
</feature>
<name>A0A6I4LS04_9SPHN</name>
<evidence type="ECO:0000256" key="11">
    <source>
        <dbReference type="ARBA" id="ARBA00023268"/>
    </source>
</evidence>
<dbReference type="PANTHER" id="PTHR32282">
    <property type="entry name" value="BINDING PROTEIN TRANSPEPTIDASE, PUTATIVE-RELATED"/>
    <property type="match status" value="1"/>
</dbReference>
<dbReference type="Gene3D" id="1.10.3810.10">
    <property type="entry name" value="Biosynthetic peptidoglycan transglycosylase-like"/>
    <property type="match status" value="1"/>
</dbReference>
<evidence type="ECO:0000313" key="20">
    <source>
        <dbReference type="Proteomes" id="UP000471147"/>
    </source>
</evidence>
<evidence type="ECO:0000256" key="3">
    <source>
        <dbReference type="ARBA" id="ARBA00007739"/>
    </source>
</evidence>
<evidence type="ECO:0000259" key="18">
    <source>
        <dbReference type="Pfam" id="PF00912"/>
    </source>
</evidence>
<evidence type="ECO:0000256" key="7">
    <source>
        <dbReference type="ARBA" id="ARBA00022679"/>
    </source>
</evidence>
<keyword evidence="10" id="KW-0573">Peptidoglycan synthesis</keyword>
<dbReference type="SUPFAM" id="SSF56601">
    <property type="entry name" value="beta-lactamase/transpeptidase-like"/>
    <property type="match status" value="1"/>
</dbReference>
<dbReference type="GO" id="GO:0009002">
    <property type="term" value="F:serine-type D-Ala-D-Ala carboxypeptidase activity"/>
    <property type="evidence" value="ECO:0007669"/>
    <property type="project" value="UniProtKB-EC"/>
</dbReference>
<keyword evidence="9" id="KW-0133">Cell shape</keyword>
<keyword evidence="20" id="KW-1185">Reference proteome</keyword>
<accession>A0A6I4LS04</accession>
<dbReference type="RefSeq" id="WP_160353460.1">
    <property type="nucleotide sequence ID" value="NZ_SDWJ01000001.1"/>
</dbReference>
<keyword evidence="7" id="KW-0808">Transferase</keyword>
<keyword evidence="12" id="KW-0961">Cell wall biogenesis/degradation</keyword>
<dbReference type="GO" id="GO:0008658">
    <property type="term" value="F:penicillin binding"/>
    <property type="evidence" value="ECO:0007669"/>
    <property type="project" value="InterPro"/>
</dbReference>
<dbReference type="GO" id="GO:0030288">
    <property type="term" value="C:outer membrane-bounded periplasmic space"/>
    <property type="evidence" value="ECO:0007669"/>
    <property type="project" value="TreeGrafter"/>
</dbReference>
<keyword evidence="6" id="KW-0328">Glycosyltransferase</keyword>
<dbReference type="FunFam" id="1.10.3810.10:FF:000001">
    <property type="entry name" value="Penicillin-binding protein 1A"/>
    <property type="match status" value="1"/>
</dbReference>
<comment type="pathway">
    <text evidence="1">Cell wall biogenesis; peptidoglycan biosynthesis.</text>
</comment>
<evidence type="ECO:0000256" key="1">
    <source>
        <dbReference type="ARBA" id="ARBA00004752"/>
    </source>
</evidence>
<dbReference type="GO" id="GO:0008360">
    <property type="term" value="P:regulation of cell shape"/>
    <property type="evidence" value="ECO:0007669"/>
    <property type="project" value="UniProtKB-KW"/>
</dbReference>
<protein>
    <submittedName>
        <fullName evidence="19">Penicillin-binding protein</fullName>
    </submittedName>
</protein>
<comment type="caution">
    <text evidence="19">The sequence shown here is derived from an EMBL/GenBank/DDBJ whole genome shotgun (WGS) entry which is preliminary data.</text>
</comment>
<evidence type="ECO:0000256" key="2">
    <source>
        <dbReference type="ARBA" id="ARBA00007090"/>
    </source>
</evidence>
<dbReference type="InterPro" id="IPR023346">
    <property type="entry name" value="Lysozyme-like_dom_sf"/>
</dbReference>
<dbReference type="PANTHER" id="PTHR32282:SF33">
    <property type="entry name" value="PEPTIDOGLYCAN GLYCOSYLTRANSFERASE"/>
    <property type="match status" value="1"/>
</dbReference>
<dbReference type="Pfam" id="PF00905">
    <property type="entry name" value="Transpeptidase"/>
    <property type="match status" value="1"/>
</dbReference>
<dbReference type="SUPFAM" id="SSF53955">
    <property type="entry name" value="Lysozyme-like"/>
    <property type="match status" value="1"/>
</dbReference>
<reference evidence="19 20" key="1">
    <citation type="submission" date="2019-01" db="EMBL/GenBank/DDBJ databases">
        <title>Sphingorhabdus lacus sp.nov., isolated from an oligotrophic freshwater lake.</title>
        <authorList>
            <person name="Park M."/>
        </authorList>
    </citation>
    <scope>NUCLEOTIDE SEQUENCE [LARGE SCALE GENOMIC DNA]</scope>
    <source>
        <strain evidence="19 20">IMCC26285</strain>
    </source>
</reference>
<dbReference type="UniPathway" id="UPA00219"/>
<dbReference type="GO" id="GO:0071555">
    <property type="term" value="P:cell wall organization"/>
    <property type="evidence" value="ECO:0007669"/>
    <property type="project" value="UniProtKB-KW"/>
</dbReference>
<evidence type="ECO:0000256" key="14">
    <source>
        <dbReference type="ARBA" id="ARBA00049902"/>
    </source>
</evidence>
<evidence type="ECO:0000256" key="4">
    <source>
        <dbReference type="ARBA" id="ARBA00022645"/>
    </source>
</evidence>
<dbReference type="InterPro" id="IPR012338">
    <property type="entry name" value="Beta-lactam/transpept-like"/>
</dbReference>
<keyword evidence="16" id="KW-1133">Transmembrane helix</keyword>
<keyword evidence="8" id="KW-0378">Hydrolase</keyword>
<keyword evidence="16" id="KW-0812">Transmembrane</keyword>
<evidence type="ECO:0000256" key="16">
    <source>
        <dbReference type="SAM" id="Phobius"/>
    </source>
</evidence>
<keyword evidence="4" id="KW-0121">Carboxypeptidase</keyword>
<evidence type="ECO:0000313" key="19">
    <source>
        <dbReference type="EMBL" id="MVZ96192.1"/>
    </source>
</evidence>
<keyword evidence="5" id="KW-0645">Protease</keyword>
<keyword evidence="11" id="KW-0511">Multifunctional enzyme</keyword>
<comment type="catalytic activity">
    <reaction evidence="14">
        <text>[GlcNAc-(1-&gt;4)-Mur2Ac(oyl-L-Ala-gamma-D-Glu-L-Lys-D-Ala-D-Ala)](n)-di-trans,octa-cis-undecaprenyl diphosphate + beta-D-GlcNAc-(1-&gt;4)-Mur2Ac(oyl-L-Ala-gamma-D-Glu-L-Lys-D-Ala-D-Ala)-di-trans,octa-cis-undecaprenyl diphosphate = [GlcNAc-(1-&gt;4)-Mur2Ac(oyl-L-Ala-gamma-D-Glu-L-Lys-D-Ala-D-Ala)](n+1)-di-trans,octa-cis-undecaprenyl diphosphate + di-trans,octa-cis-undecaprenyl diphosphate + H(+)</text>
        <dbReference type="Rhea" id="RHEA:23708"/>
        <dbReference type="Rhea" id="RHEA-COMP:9602"/>
        <dbReference type="Rhea" id="RHEA-COMP:9603"/>
        <dbReference type="ChEBI" id="CHEBI:15378"/>
        <dbReference type="ChEBI" id="CHEBI:58405"/>
        <dbReference type="ChEBI" id="CHEBI:60033"/>
        <dbReference type="ChEBI" id="CHEBI:78435"/>
        <dbReference type="EC" id="2.4.99.28"/>
    </reaction>
</comment>
<dbReference type="AlphaFoldDB" id="A0A6I4LS04"/>
<sequence length="697" mass="76044">MFFKRDNPPPAAPDIDSRLAAFDQAYAGLFPENPKPWEGESPSSPPKKPFLGKTRWWWFSRIFAGFLFLFMLLILWLAITAPLSKSLQPIAPPRITLLASDGTPIARNGAIVDKPVDVSTLPPHVVQAFLSIEDRRFYSHWGIDPRGLARAAWSNAFGSGITQGGSTITQQLAKFTFLTPERSLTRKAREMLIAFWLEGRLTKDEILERYLSNVYFGDNVYGLRAASLHYFYRQPERLTLSQASMLAGLVQAPSRLAPTKNPDRAAKRSKLVLRAMVANGAITQAKADSTPVARLDVRVRDSLPTGTYFADWAVPQARLLTESGYADVRITTTLDARLQNIARRVTGNVGLGKAQVALVAMRPNGEVVAMVGGRSYKDSPFNRVTQAKRQPGSTFKLFVYLAALRAGMTPNSLIADTPINEGLYRPKNSGDNYRGDISLKEAFARSSNVASVRLYQQVGGESVAKAAEDLGVMSKLNLDPSLALGSSGITLIELTSAYAGVAGNAWPVEPHAFKQEEQGWIEWLFSGPRSFTGRTHQMLLDLLGATVTEGTGRAARLSIPAFGKTGTSQDNRDALFVGFAGDLVVGVWIGNDDNSPLRGVNGGGLPARIWRDFMSQAIRGAAPKSKPKPIVKPDPEGPIAPLDLPELPIDLEKSDVRFDEKEGVTVNTEVGGVPLDIKVGREGVNIQPGQPENEQRR</sequence>
<feature type="region of interest" description="Disordered" evidence="15">
    <location>
        <begin position="621"/>
        <end position="644"/>
    </location>
</feature>
<feature type="domain" description="Penicillin-binding protein transpeptidase" evidence="17">
    <location>
        <begin position="358"/>
        <end position="580"/>
    </location>
</feature>
<dbReference type="EMBL" id="SDWJ01000001">
    <property type="protein sequence ID" value="MVZ96192.1"/>
    <property type="molecule type" value="Genomic_DNA"/>
</dbReference>